<protein>
    <submittedName>
        <fullName evidence="1">Uncharacterized protein</fullName>
    </submittedName>
</protein>
<accession>A0A0D6CAD5</accession>
<organism evidence="1">
    <name type="scientific">Paenibacillus popilliae ATCC 14706</name>
    <dbReference type="NCBI Taxonomy" id="1212764"/>
    <lineage>
        <taxon>Bacteria</taxon>
        <taxon>Bacillati</taxon>
        <taxon>Bacillota</taxon>
        <taxon>Bacilli</taxon>
        <taxon>Bacillales</taxon>
        <taxon>Paenibacillaceae</taxon>
        <taxon>Paenibacillus</taxon>
    </lineage>
</organism>
<dbReference type="EMBL" id="AB931111">
    <property type="protein sequence ID" value="BAQ95622.1"/>
    <property type="molecule type" value="Genomic_DNA"/>
</dbReference>
<sequence>MSERADVLQEGIWRLIEAAATLSMYKFCLPDRLRAEHDEAELLMIELIDRFYRLRQKIAVE</sequence>
<proteinExistence type="predicted"/>
<name>A0A0D6CAD5_PAEPP</name>
<reference evidence="1" key="1">
    <citation type="journal article" date="2015" name="Meta Gene">
        <title>Characterization of KfrA proteins encoded by a plasmid of Paenibacillus popilliae ATCC 14706(T).</title>
        <authorList>
            <person name="Iiyama K."/>
            <person name="Mon H."/>
            <person name="Mori K."/>
            <person name="Mitsudome T."/>
            <person name="Lee J.M."/>
            <person name="Kusakabe T."/>
            <person name="Tashiro K."/>
            <person name="Asano S."/>
            <person name="Yasunaga-Aoki C."/>
        </authorList>
    </citation>
    <scope>NUCLEOTIDE SEQUENCE</scope>
    <source>
        <strain evidence="1">ATCC 14706</strain>
        <plasmid evidence="1">pPOP15.9</plasmid>
    </source>
</reference>
<dbReference type="AlphaFoldDB" id="A0A0D6CAD5"/>
<keyword evidence="1" id="KW-0614">Plasmid</keyword>
<evidence type="ECO:0000313" key="1">
    <source>
        <dbReference type="EMBL" id="BAQ95622.1"/>
    </source>
</evidence>
<geneLocation type="plasmid" evidence="1">
    <name>pPOP15.9</name>
</geneLocation>